<proteinExistence type="predicted"/>
<dbReference type="GO" id="GO:0003700">
    <property type="term" value="F:DNA-binding transcription factor activity"/>
    <property type="evidence" value="ECO:0007669"/>
    <property type="project" value="InterPro"/>
</dbReference>
<feature type="domain" description="HTH araC/xylS-type" evidence="4">
    <location>
        <begin position="171"/>
        <end position="252"/>
    </location>
</feature>
<protein>
    <submittedName>
        <fullName evidence="5">Helix-turn-helix domain-containing protein</fullName>
    </submittedName>
</protein>
<dbReference type="RefSeq" id="WP_340330853.1">
    <property type="nucleotide sequence ID" value="NZ_JAZHOF010000007.1"/>
</dbReference>
<comment type="caution">
    <text evidence="5">The sequence shown here is derived from an EMBL/GenBank/DDBJ whole genome shotgun (WGS) entry which is preliminary data.</text>
</comment>
<sequence>MLTARDPRTQAAQLVADRLWCVCDAAADGQETILPSGRAQLIFSLSETPIELDCGDGTGREAGAHCVLQGPSTVPRRVSRWPQRSACGISFRPGGAGALFADLHKTADKVVPLSQFWDIDAATLTDRLRSLPTHDARLDLLEDEVARRCGDVADVRRVGLGLELMRSGAGVGEVAEQLGMPVHVFRRLFLRTAGLTPKRYLGIERFRAAIAGLDEFASLADLASAADYSDQAHMTREVLRFASVPPGRLRASERPYMGHVL</sequence>
<dbReference type="InterPro" id="IPR050204">
    <property type="entry name" value="AraC_XylS_family_regulators"/>
</dbReference>
<evidence type="ECO:0000256" key="1">
    <source>
        <dbReference type="ARBA" id="ARBA00023015"/>
    </source>
</evidence>
<dbReference type="Proteomes" id="UP001378188">
    <property type="component" value="Unassembled WGS sequence"/>
</dbReference>
<dbReference type="Gene3D" id="1.10.10.60">
    <property type="entry name" value="Homeodomain-like"/>
    <property type="match status" value="1"/>
</dbReference>
<keyword evidence="2" id="KW-0238">DNA-binding</keyword>
<evidence type="ECO:0000256" key="3">
    <source>
        <dbReference type="ARBA" id="ARBA00023163"/>
    </source>
</evidence>
<dbReference type="PANTHER" id="PTHR46796">
    <property type="entry name" value="HTH-TYPE TRANSCRIPTIONAL ACTIVATOR RHAS-RELATED"/>
    <property type="match status" value="1"/>
</dbReference>
<keyword evidence="3" id="KW-0804">Transcription</keyword>
<gene>
    <name evidence="5" type="ORF">V3328_16790</name>
</gene>
<dbReference type="Pfam" id="PF12833">
    <property type="entry name" value="HTH_18"/>
    <property type="match status" value="1"/>
</dbReference>
<dbReference type="SMART" id="SM00342">
    <property type="entry name" value="HTH_ARAC"/>
    <property type="match status" value="1"/>
</dbReference>
<accession>A0AAW9RTW2</accession>
<evidence type="ECO:0000259" key="4">
    <source>
        <dbReference type="PROSITE" id="PS01124"/>
    </source>
</evidence>
<dbReference type="GO" id="GO:0043565">
    <property type="term" value="F:sequence-specific DNA binding"/>
    <property type="evidence" value="ECO:0007669"/>
    <property type="project" value="InterPro"/>
</dbReference>
<dbReference type="PROSITE" id="PS01124">
    <property type="entry name" value="HTH_ARAC_FAMILY_2"/>
    <property type="match status" value="1"/>
</dbReference>
<organism evidence="5 6">
    <name type="scientific">Microbaculum marinum</name>
    <dbReference type="NCBI Taxonomy" id="1764581"/>
    <lineage>
        <taxon>Bacteria</taxon>
        <taxon>Pseudomonadati</taxon>
        <taxon>Pseudomonadota</taxon>
        <taxon>Alphaproteobacteria</taxon>
        <taxon>Hyphomicrobiales</taxon>
        <taxon>Tepidamorphaceae</taxon>
        <taxon>Microbaculum</taxon>
    </lineage>
</organism>
<dbReference type="InterPro" id="IPR018060">
    <property type="entry name" value="HTH_AraC"/>
</dbReference>
<evidence type="ECO:0000313" key="6">
    <source>
        <dbReference type="Proteomes" id="UP001378188"/>
    </source>
</evidence>
<dbReference type="EMBL" id="JAZHOF010000007">
    <property type="protein sequence ID" value="MEJ8573151.1"/>
    <property type="molecule type" value="Genomic_DNA"/>
</dbReference>
<evidence type="ECO:0000313" key="5">
    <source>
        <dbReference type="EMBL" id="MEJ8573151.1"/>
    </source>
</evidence>
<keyword evidence="1" id="KW-0805">Transcription regulation</keyword>
<dbReference type="AlphaFoldDB" id="A0AAW9RTW2"/>
<name>A0AAW9RTW2_9HYPH</name>
<evidence type="ECO:0000256" key="2">
    <source>
        <dbReference type="ARBA" id="ARBA00023125"/>
    </source>
</evidence>
<keyword evidence="6" id="KW-1185">Reference proteome</keyword>
<reference evidence="5 6" key="1">
    <citation type="submission" date="2024-02" db="EMBL/GenBank/DDBJ databases">
        <title>Genome analysis and characterization of Microbaculum marinisediminis sp. nov., isolated from marine sediment.</title>
        <authorList>
            <person name="Du Z.-J."/>
            <person name="Ye Y.-Q."/>
            <person name="Zhang Z.-R."/>
            <person name="Yuan S.-M."/>
            <person name="Zhang X.-Y."/>
        </authorList>
    </citation>
    <scope>NUCLEOTIDE SEQUENCE [LARGE SCALE GENOMIC DNA]</scope>
    <source>
        <strain evidence="5 6">SDUM1044001</strain>
    </source>
</reference>